<dbReference type="GO" id="GO:0042542">
    <property type="term" value="P:response to hydrogen peroxide"/>
    <property type="evidence" value="ECO:0007669"/>
    <property type="project" value="TreeGrafter"/>
</dbReference>
<evidence type="ECO:0000256" key="12">
    <source>
        <dbReference type="RuleBase" id="RU000498"/>
    </source>
</evidence>
<keyword evidence="4 11" id="KW-0479">Metal-binding</keyword>
<dbReference type="InterPro" id="IPR024711">
    <property type="entry name" value="Catalase_clade1/3"/>
</dbReference>
<dbReference type="InterPro" id="IPR040333">
    <property type="entry name" value="Catalase_3"/>
</dbReference>
<dbReference type="PROSITE" id="PS00437">
    <property type="entry name" value="CATALASE_1"/>
    <property type="match status" value="1"/>
</dbReference>
<evidence type="ECO:0000256" key="14">
    <source>
        <dbReference type="SAM" id="MobiDB-lite"/>
    </source>
</evidence>
<evidence type="ECO:0000256" key="7">
    <source>
        <dbReference type="ARBA" id="ARBA00023324"/>
    </source>
</evidence>
<accession>A0A9P8A0X4</accession>
<evidence type="ECO:0000256" key="8">
    <source>
        <dbReference type="ARBA" id="ARBA00044729"/>
    </source>
</evidence>
<feature type="active site" evidence="10">
    <location>
        <position position="177"/>
    </location>
</feature>
<feature type="region of interest" description="Disordered" evidence="14">
    <location>
        <begin position="419"/>
        <end position="448"/>
    </location>
</feature>
<dbReference type="EC" id="1.11.1.6" evidence="12"/>
<keyword evidence="6 11" id="KW-0408">Iron</keyword>
<reference evidence="17" key="1">
    <citation type="submission" date="2021-07" db="EMBL/GenBank/DDBJ databases">
        <title>Draft genome of Mortierella alpina, strain LL118, isolated from an aspen leaf litter sample.</title>
        <authorList>
            <person name="Yang S."/>
            <person name="Vinatzer B.A."/>
        </authorList>
    </citation>
    <scope>NUCLEOTIDE SEQUENCE</scope>
    <source>
        <strain evidence="17">LL118</strain>
    </source>
</reference>
<dbReference type="GO" id="GO:0020037">
    <property type="term" value="F:heme binding"/>
    <property type="evidence" value="ECO:0007669"/>
    <property type="project" value="InterPro"/>
</dbReference>
<dbReference type="GO" id="GO:0042744">
    <property type="term" value="P:hydrogen peroxide catabolic process"/>
    <property type="evidence" value="ECO:0007669"/>
    <property type="project" value="UniProtKB-KW"/>
</dbReference>
<dbReference type="EMBL" id="JAIFTL010000259">
    <property type="protein sequence ID" value="KAG9320776.1"/>
    <property type="molecule type" value="Genomic_DNA"/>
</dbReference>
<dbReference type="InterPro" id="IPR002226">
    <property type="entry name" value="Catalase_haem_BS"/>
</dbReference>
<sequence>MRNVSLLMIFISPSALHVSLHRSNFPTITTTTTTTTIHTMVQSAPVILATPNSNVLTTGNGNPVDDNQNSMTAGEFGPILLQDFHLIDKIGHFDRERIPERVVHAKGGGAHGHFEVTADLTKLTCAKFLQKPGTKTPLFARFSTVGGEKGSSDSARDPRGFALKFYTEEGNWDMVGNNTPVFFIRDPLKFPDFIHTQKRNPQTNLKDADAFWDFLSLSPESLHQVTILFSNRGTPYSFRHMDGFSSHTLKLVNAEGVAHLVKWHFKTDQGVKNHSDEEALHLNGSNPDSNVEDLFNSIEKGDFPSWTVYLQVMKEEDAAKYRWNVFDVTKVWPHKDYPLQKIGKMVLDRNPANFFAEVEQVAFSPSHMVPGIDVTNDKMLQGRLFSYPDTHRHRLGANYLQLPINQPYRVKVCHHQRDGPATFSQNFNGDPNYEPQSQDPKGPQQQLHDVTVKSSQVQVHGKTGRYGYNVTDDDFKQPGDLFRLMKGKEQDDLIKNIVGHMKNVKDVKIIKRQIALFNRADPDWGRRVEQGLKAKGKAL</sequence>
<evidence type="ECO:0000259" key="16">
    <source>
        <dbReference type="SMART" id="SM01060"/>
    </source>
</evidence>
<dbReference type="PROSITE" id="PS51402">
    <property type="entry name" value="CATALASE_3"/>
    <property type="match status" value="1"/>
</dbReference>
<feature type="chain" id="PRO_5040218017" description="Catalase" evidence="15">
    <location>
        <begin position="22"/>
        <end position="539"/>
    </location>
</feature>
<dbReference type="PIRSF" id="PIRSF038928">
    <property type="entry name" value="Catalase_clade1-3"/>
    <property type="match status" value="1"/>
</dbReference>
<dbReference type="PROSITE" id="PS00438">
    <property type="entry name" value="CATALASE_2"/>
    <property type="match status" value="1"/>
</dbReference>
<evidence type="ECO:0000256" key="2">
    <source>
        <dbReference type="ARBA" id="ARBA00022559"/>
    </source>
</evidence>
<evidence type="ECO:0000256" key="4">
    <source>
        <dbReference type="ARBA" id="ARBA00022723"/>
    </source>
</evidence>
<dbReference type="PRINTS" id="PR00067">
    <property type="entry name" value="CATALASE"/>
</dbReference>
<dbReference type="PANTHER" id="PTHR11465:SF9">
    <property type="entry name" value="CATALASE"/>
    <property type="match status" value="1"/>
</dbReference>
<comment type="function">
    <text evidence="8 13">Catalyzes the degradation of hydrogen peroxide (H(2)O(2)) generated by peroxisomal oxidases to water and oxygen, thereby protecting cells from the toxic effects of hydrogen peroxide.</text>
</comment>
<evidence type="ECO:0000256" key="1">
    <source>
        <dbReference type="ARBA" id="ARBA00005329"/>
    </source>
</evidence>
<evidence type="ECO:0000256" key="11">
    <source>
        <dbReference type="PIRSR" id="PIRSR038928-2"/>
    </source>
</evidence>
<dbReference type="SUPFAM" id="SSF56634">
    <property type="entry name" value="Heme-dependent catalase-like"/>
    <property type="match status" value="1"/>
</dbReference>
<dbReference type="AlphaFoldDB" id="A0A9P8A0X4"/>
<dbReference type="Pfam" id="PF06628">
    <property type="entry name" value="Catalase-rel"/>
    <property type="match status" value="1"/>
</dbReference>
<evidence type="ECO:0000256" key="5">
    <source>
        <dbReference type="ARBA" id="ARBA00023002"/>
    </source>
</evidence>
<evidence type="ECO:0000256" key="13">
    <source>
        <dbReference type="RuleBase" id="RU004142"/>
    </source>
</evidence>
<evidence type="ECO:0000256" key="6">
    <source>
        <dbReference type="ARBA" id="ARBA00023004"/>
    </source>
</evidence>
<dbReference type="Gene3D" id="2.40.180.10">
    <property type="entry name" value="Catalase core domain"/>
    <property type="match status" value="1"/>
</dbReference>
<keyword evidence="15" id="KW-0732">Signal</keyword>
<organism evidence="17 18">
    <name type="scientific">Mortierella alpina</name>
    <name type="common">Oleaginous fungus</name>
    <name type="synonym">Mortierella renispora</name>
    <dbReference type="NCBI Taxonomy" id="64518"/>
    <lineage>
        <taxon>Eukaryota</taxon>
        <taxon>Fungi</taxon>
        <taxon>Fungi incertae sedis</taxon>
        <taxon>Mucoromycota</taxon>
        <taxon>Mortierellomycotina</taxon>
        <taxon>Mortierellomycetes</taxon>
        <taxon>Mortierellales</taxon>
        <taxon>Mortierellaceae</taxon>
        <taxon>Mortierella</taxon>
    </lineage>
</organism>
<dbReference type="PANTHER" id="PTHR11465">
    <property type="entry name" value="CATALASE"/>
    <property type="match status" value="1"/>
</dbReference>
<dbReference type="InterPro" id="IPR011614">
    <property type="entry name" value="Catalase_core"/>
</dbReference>
<dbReference type="CDD" id="cd08156">
    <property type="entry name" value="catalase_clade_3"/>
    <property type="match status" value="1"/>
</dbReference>
<dbReference type="SMART" id="SM01060">
    <property type="entry name" value="Catalase"/>
    <property type="match status" value="1"/>
</dbReference>
<keyword evidence="5 12" id="KW-0560">Oxidoreductase</keyword>
<protein>
    <recommendedName>
        <fullName evidence="12">Catalase</fullName>
        <ecNumber evidence="12">1.11.1.6</ecNumber>
    </recommendedName>
</protein>
<dbReference type="InterPro" id="IPR010582">
    <property type="entry name" value="Catalase_immune_responsive"/>
</dbReference>
<comment type="catalytic activity">
    <reaction evidence="9 12">
        <text>2 H2O2 = O2 + 2 H2O</text>
        <dbReference type="Rhea" id="RHEA:20309"/>
        <dbReference type="ChEBI" id="CHEBI:15377"/>
        <dbReference type="ChEBI" id="CHEBI:15379"/>
        <dbReference type="ChEBI" id="CHEBI:16240"/>
        <dbReference type="EC" id="1.11.1.6"/>
    </reaction>
</comment>
<keyword evidence="3 11" id="KW-0349">Heme</keyword>
<feature type="active site" evidence="10">
    <location>
        <position position="104"/>
    </location>
</feature>
<feature type="domain" description="Catalase core" evidence="16">
    <location>
        <begin position="57"/>
        <end position="442"/>
    </location>
</feature>
<keyword evidence="2 12" id="KW-0575">Peroxidase</keyword>
<comment type="similarity">
    <text evidence="1 12">Belongs to the catalase family.</text>
</comment>
<name>A0A9P8A0X4_MORAP</name>
<dbReference type="InterPro" id="IPR020835">
    <property type="entry name" value="Catalase_sf"/>
</dbReference>
<evidence type="ECO:0000313" key="18">
    <source>
        <dbReference type="Proteomes" id="UP000717515"/>
    </source>
</evidence>
<evidence type="ECO:0000256" key="9">
    <source>
        <dbReference type="ARBA" id="ARBA00049254"/>
    </source>
</evidence>
<feature type="compositionally biased region" description="Polar residues" evidence="14">
    <location>
        <begin position="422"/>
        <end position="448"/>
    </location>
</feature>
<proteinExistence type="inferred from homology"/>
<feature type="binding site" description="axial binding residue" evidence="11">
    <location>
        <position position="387"/>
    </location>
    <ligand>
        <name>heme</name>
        <dbReference type="ChEBI" id="CHEBI:30413"/>
    </ligand>
    <ligandPart>
        <name>Fe</name>
        <dbReference type="ChEBI" id="CHEBI:18248"/>
    </ligandPart>
</feature>
<dbReference type="InterPro" id="IPR018028">
    <property type="entry name" value="Catalase"/>
</dbReference>
<dbReference type="Pfam" id="PF00199">
    <property type="entry name" value="Catalase"/>
    <property type="match status" value="1"/>
</dbReference>
<comment type="caution">
    <text evidence="17">The sequence shown here is derived from an EMBL/GenBank/DDBJ whole genome shotgun (WGS) entry which is preliminary data.</text>
</comment>
<gene>
    <name evidence="17" type="ORF">KVV02_003480</name>
</gene>
<dbReference type="GO" id="GO:0046872">
    <property type="term" value="F:metal ion binding"/>
    <property type="evidence" value="ECO:0007669"/>
    <property type="project" value="UniProtKB-KW"/>
</dbReference>
<dbReference type="InterPro" id="IPR024708">
    <property type="entry name" value="Catalase_AS"/>
</dbReference>
<dbReference type="GO" id="GO:0005739">
    <property type="term" value="C:mitochondrion"/>
    <property type="evidence" value="ECO:0007669"/>
    <property type="project" value="TreeGrafter"/>
</dbReference>
<evidence type="ECO:0000256" key="10">
    <source>
        <dbReference type="PIRSR" id="PIRSR038928-1"/>
    </source>
</evidence>
<dbReference type="FunFam" id="2.40.180.10:FF:000001">
    <property type="entry name" value="Catalase"/>
    <property type="match status" value="1"/>
</dbReference>
<evidence type="ECO:0000313" key="17">
    <source>
        <dbReference type="EMBL" id="KAG9320776.1"/>
    </source>
</evidence>
<dbReference type="GO" id="GO:0004096">
    <property type="term" value="F:catalase activity"/>
    <property type="evidence" value="ECO:0007669"/>
    <property type="project" value="UniProtKB-EC"/>
</dbReference>
<evidence type="ECO:0000256" key="15">
    <source>
        <dbReference type="SAM" id="SignalP"/>
    </source>
</evidence>
<feature type="signal peptide" evidence="15">
    <location>
        <begin position="1"/>
        <end position="21"/>
    </location>
</feature>
<dbReference type="Proteomes" id="UP000717515">
    <property type="component" value="Unassembled WGS sequence"/>
</dbReference>
<evidence type="ECO:0000256" key="3">
    <source>
        <dbReference type="ARBA" id="ARBA00022617"/>
    </source>
</evidence>
<keyword evidence="7 12" id="KW-0376">Hydrogen peroxide</keyword>
<dbReference type="GO" id="GO:0005777">
    <property type="term" value="C:peroxisome"/>
    <property type="evidence" value="ECO:0007669"/>
    <property type="project" value="TreeGrafter"/>
</dbReference>
<comment type="cofactor">
    <cofactor evidence="11">
        <name>heme</name>
        <dbReference type="ChEBI" id="CHEBI:30413"/>
    </cofactor>
</comment>